<feature type="region of interest" description="Disordered" evidence="1">
    <location>
        <begin position="196"/>
        <end position="226"/>
    </location>
</feature>
<gene>
    <name evidence="3" type="ORF">KI810_12505</name>
</gene>
<evidence type="ECO:0000313" key="4">
    <source>
        <dbReference type="Proteomes" id="UP000756860"/>
    </source>
</evidence>
<comment type="caution">
    <text evidence="3">The sequence shown here is derived from an EMBL/GenBank/DDBJ whole genome shotgun (WGS) entry which is preliminary data.</text>
</comment>
<dbReference type="EMBL" id="JAHCVK010000006">
    <property type="protein sequence ID" value="MBT0653883.1"/>
    <property type="molecule type" value="Genomic_DNA"/>
</dbReference>
<dbReference type="Proteomes" id="UP000756860">
    <property type="component" value="Unassembled WGS sequence"/>
</dbReference>
<reference evidence="3 4" key="1">
    <citation type="submission" date="2021-05" db="EMBL/GenBank/DDBJ databases">
        <title>The draft genome of Geobacter luticola JCM 17780.</title>
        <authorList>
            <person name="Xu Z."/>
            <person name="Masuda Y."/>
            <person name="Itoh H."/>
            <person name="Senoo K."/>
        </authorList>
    </citation>
    <scope>NUCLEOTIDE SEQUENCE [LARGE SCALE GENOMIC DNA]</scope>
    <source>
        <strain evidence="3 4">JCM 17780</strain>
    </source>
</reference>
<accession>A0ABS5SEU1</accession>
<dbReference type="InterPro" id="IPR007831">
    <property type="entry name" value="T2SS_GspE_N"/>
</dbReference>
<protein>
    <submittedName>
        <fullName evidence="3">General secretion pathway protein GspE</fullName>
    </submittedName>
</protein>
<proteinExistence type="predicted"/>
<feature type="compositionally biased region" description="Acidic residues" evidence="1">
    <location>
        <begin position="199"/>
        <end position="209"/>
    </location>
</feature>
<dbReference type="PANTHER" id="PTHR30258">
    <property type="entry name" value="TYPE II SECRETION SYSTEM PROTEIN GSPE-RELATED"/>
    <property type="match status" value="1"/>
</dbReference>
<dbReference type="SUPFAM" id="SSF160246">
    <property type="entry name" value="EspE N-terminal domain-like"/>
    <property type="match status" value="1"/>
</dbReference>
<organism evidence="3 4">
    <name type="scientific">Geomobilimonas luticola</name>
    <dbReference type="NCBI Taxonomy" id="1114878"/>
    <lineage>
        <taxon>Bacteria</taxon>
        <taxon>Pseudomonadati</taxon>
        <taxon>Thermodesulfobacteriota</taxon>
        <taxon>Desulfuromonadia</taxon>
        <taxon>Geobacterales</taxon>
        <taxon>Geobacteraceae</taxon>
        <taxon>Geomobilimonas</taxon>
    </lineage>
</organism>
<feature type="domain" description="Type II secretion system protein GspE N-terminal" evidence="2">
    <location>
        <begin position="68"/>
        <end position="142"/>
    </location>
</feature>
<evidence type="ECO:0000256" key="1">
    <source>
        <dbReference type="SAM" id="MobiDB-lite"/>
    </source>
</evidence>
<dbReference type="RefSeq" id="WP_214175893.1">
    <property type="nucleotide sequence ID" value="NZ_JAHCVK010000006.1"/>
</dbReference>
<evidence type="ECO:0000259" key="2">
    <source>
        <dbReference type="Pfam" id="PF05157"/>
    </source>
</evidence>
<dbReference type="InterPro" id="IPR037257">
    <property type="entry name" value="T2SS_E_N_sf"/>
</dbReference>
<dbReference type="Gene3D" id="3.30.300.160">
    <property type="entry name" value="Type II secretion system, protein E, N-terminal domain"/>
    <property type="match status" value="1"/>
</dbReference>
<sequence length="386" mass="43460">MRLKLGEMLVNENIITPDELDETLKCQVIFGGRLGTNLIEMGFISEEQLASFLARKAGVPCTTPQQLNNIPTDILSLLPAELVKKYMAIPIALDKKRLTLAMADPTNLPAIDEISFRTGYIVSPLVAPELRLVFCMENYYGIKRDLRYFPTNRAVGGRRRREHMYDEPLSTGEPAAQPEHLDPFTIDREIIEFPPFEGFDTEPADEPPDEPSTHEQISAAPPVPRQTMESIAERLAEARNRDEIAEALVTYLGQEFQRVALFLIRGEMAVGWRAVHDNRPVANFDHTEVPLDNTSLLRMVVDEKRYYRGAVPHTASNARMLAAMGETPPDIAQIIPLILLGRVVTILYVDGRRADKEARLFDLQKLIGKVAMAFEILILKNKILMS</sequence>
<evidence type="ECO:0000313" key="3">
    <source>
        <dbReference type="EMBL" id="MBT0653883.1"/>
    </source>
</evidence>
<dbReference type="Pfam" id="PF05157">
    <property type="entry name" value="MshEN"/>
    <property type="match status" value="1"/>
</dbReference>
<name>A0ABS5SEU1_9BACT</name>
<dbReference type="PANTHER" id="PTHR30258:SF1">
    <property type="entry name" value="PROTEIN TRANSPORT PROTEIN HOFB HOMOLOG"/>
    <property type="match status" value="1"/>
</dbReference>
<keyword evidence="4" id="KW-1185">Reference proteome</keyword>